<evidence type="ECO:0000256" key="6">
    <source>
        <dbReference type="ARBA" id="ARBA00023033"/>
    </source>
</evidence>
<protein>
    <submittedName>
        <fullName evidence="8">Biopterin-dependent aromatic amino acid hydroxylase</fullName>
    </submittedName>
</protein>
<keyword evidence="6" id="KW-0503">Monooxygenase</keyword>
<proteinExistence type="inferred from homology"/>
<dbReference type="CDD" id="cd00361">
    <property type="entry name" value="arom_aa_hydroxylase"/>
    <property type="match status" value="1"/>
</dbReference>
<dbReference type="PANTHER" id="PTHR11473">
    <property type="entry name" value="AROMATIC AMINO ACID HYDROXYLASE"/>
    <property type="match status" value="1"/>
</dbReference>
<dbReference type="GO" id="GO:0004505">
    <property type="term" value="F:phenylalanine 4-monooxygenase activity"/>
    <property type="evidence" value="ECO:0007669"/>
    <property type="project" value="UniProtKB-ARBA"/>
</dbReference>
<evidence type="ECO:0000313" key="8">
    <source>
        <dbReference type="EMBL" id="QDY52322.1"/>
    </source>
</evidence>
<keyword evidence="4" id="KW-0560">Oxidoreductase</keyword>
<dbReference type="PROSITE" id="PS51410">
    <property type="entry name" value="BH4_AAA_HYDROXYL_2"/>
    <property type="match status" value="1"/>
</dbReference>
<dbReference type="Pfam" id="PF00351">
    <property type="entry name" value="Biopterin_H"/>
    <property type="match status" value="1"/>
</dbReference>
<name>A0A5B8IJ17_9VIRU</name>
<dbReference type="PRINTS" id="PR00372">
    <property type="entry name" value="FYWHYDRXLASE"/>
</dbReference>
<dbReference type="PROSITE" id="PS00367">
    <property type="entry name" value="BH4_AAA_HYDROXYL_1"/>
    <property type="match status" value="1"/>
</dbReference>
<gene>
    <name evidence="8" type="ORF">6_34</name>
</gene>
<dbReference type="InterPro" id="IPR001273">
    <property type="entry name" value="ArAA_hydroxylase"/>
</dbReference>
<evidence type="ECO:0000259" key="7">
    <source>
        <dbReference type="PROSITE" id="PS51410"/>
    </source>
</evidence>
<dbReference type="EMBL" id="MK250090">
    <property type="protein sequence ID" value="QDY52322.1"/>
    <property type="molecule type" value="Genomic_DNA"/>
</dbReference>
<evidence type="ECO:0000256" key="3">
    <source>
        <dbReference type="ARBA" id="ARBA00022723"/>
    </source>
</evidence>
<keyword evidence="3" id="KW-0479">Metal-binding</keyword>
<dbReference type="InterPro" id="IPR018301">
    <property type="entry name" value="ArAA_hydroxylase_Fe/CU_BS"/>
</dbReference>
<dbReference type="PANTHER" id="PTHR11473:SF24">
    <property type="entry name" value="PHENYLALANINE-4-HYDROXYLASE"/>
    <property type="match status" value="1"/>
</dbReference>
<accession>A0A5B8IJ17</accession>
<dbReference type="Gene3D" id="1.10.800.10">
    <property type="entry name" value="Aromatic amino acid hydroxylase"/>
    <property type="match status" value="1"/>
</dbReference>
<comment type="cofactor">
    <cofactor evidence="1">
        <name>Fe(2+)</name>
        <dbReference type="ChEBI" id="CHEBI:29033"/>
    </cofactor>
</comment>
<organism evidence="8">
    <name type="scientific">Mimiviridae sp. ChoanoV1</name>
    <dbReference type="NCBI Taxonomy" id="2596887"/>
    <lineage>
        <taxon>Viruses</taxon>
        <taxon>Varidnaviria</taxon>
        <taxon>Bamfordvirae</taxon>
        <taxon>Nucleocytoviricota</taxon>
        <taxon>Megaviricetes</taxon>
        <taxon>Imitervirales</taxon>
        <taxon>Schizomimiviridae</taxon>
    </lineage>
</organism>
<sequence>MEDNNIFSSERIPQILDINIFLLQRTGFQLKPVTGLIDSREFLNSLVDRIFNCTIYIRHESKPFYTPEPDLVHEFLGHVPLFADPEFANLSERIGKASLNMSDEDILKLTRFYWFTIEFGLCKENEKTKVYGAGILSSIGEMEYSISQKANVNEFKVENIIKQDYPVDVYQPQYFKVKSFEDAKRLLEEYLKKKRESN</sequence>
<reference evidence="8" key="1">
    <citation type="submission" date="2018-11" db="EMBL/GenBank/DDBJ databases">
        <title>A distinct lineage of giant viruses engineers rhodopsin photosystems in predatory marine eukaryotes.</title>
        <authorList>
            <person name="Needham D.M."/>
            <person name="Yoshizawa S."/>
            <person name="Hosaka T."/>
            <person name="Poirier C."/>
            <person name="Choi C.-J."/>
            <person name="Hehenberger E."/>
            <person name="Irwin N.A.T."/>
            <person name="Wilken S."/>
            <person name="Yung C.-M."/>
            <person name="Bachy C."/>
            <person name="Kurihara R."/>
            <person name="Nakajima Y."/>
            <person name="Kojima K."/>
            <person name="Kimura-Someya T."/>
            <person name="Leonard G."/>
            <person name="Malmstrom R.R."/>
            <person name="Mende D."/>
            <person name="Olson D.K."/>
            <person name="Sudo Y."/>
            <person name="Sudek S."/>
            <person name="Richards T.A."/>
            <person name="DeLong E.F."/>
            <person name="Keeling P.J."/>
            <person name="Santoro A.E."/>
            <person name="Shirouzu M."/>
            <person name="Iwasaki W."/>
            <person name="Worden A.Z."/>
        </authorList>
    </citation>
    <scope>NUCLEOTIDE SEQUENCE</scope>
</reference>
<evidence type="ECO:0000256" key="5">
    <source>
        <dbReference type="ARBA" id="ARBA00023004"/>
    </source>
</evidence>
<dbReference type="InterPro" id="IPR036951">
    <property type="entry name" value="ArAA_hydroxylase_sf"/>
</dbReference>
<dbReference type="InterPro" id="IPR036329">
    <property type="entry name" value="Aro-AA_hydroxylase_C_sf"/>
</dbReference>
<comment type="similarity">
    <text evidence="2">Belongs to the biopterin-dependent aromatic amino acid hydroxylase family.</text>
</comment>
<dbReference type="InterPro" id="IPR019774">
    <property type="entry name" value="Aromatic-AA_hydroxylase_C"/>
</dbReference>
<evidence type="ECO:0000256" key="4">
    <source>
        <dbReference type="ARBA" id="ARBA00023002"/>
    </source>
</evidence>
<feature type="domain" description="Biopterin-dependent aromatic amino acid hydroxylase family profile" evidence="7">
    <location>
        <begin position="1"/>
        <end position="198"/>
    </location>
</feature>
<keyword evidence="5" id="KW-0408">Iron</keyword>
<dbReference type="GO" id="GO:0005506">
    <property type="term" value="F:iron ion binding"/>
    <property type="evidence" value="ECO:0007669"/>
    <property type="project" value="InterPro"/>
</dbReference>
<evidence type="ECO:0000256" key="2">
    <source>
        <dbReference type="ARBA" id="ARBA00009712"/>
    </source>
</evidence>
<evidence type="ECO:0000256" key="1">
    <source>
        <dbReference type="ARBA" id="ARBA00001954"/>
    </source>
</evidence>
<dbReference type="SUPFAM" id="SSF56534">
    <property type="entry name" value="Aromatic aminoacid monoxygenases, catalytic and oligomerization domains"/>
    <property type="match status" value="1"/>
</dbReference>